<feature type="compositionally biased region" description="Basic and acidic residues" evidence="2">
    <location>
        <begin position="373"/>
        <end position="390"/>
    </location>
</feature>
<evidence type="ECO:0000256" key="2">
    <source>
        <dbReference type="SAM" id="MobiDB-lite"/>
    </source>
</evidence>
<evidence type="ECO:0000256" key="1">
    <source>
        <dbReference type="SAM" id="Coils"/>
    </source>
</evidence>
<evidence type="ECO:0000313" key="4">
    <source>
        <dbReference type="Proteomes" id="UP001162131"/>
    </source>
</evidence>
<dbReference type="AlphaFoldDB" id="A0AAU9K6M2"/>
<gene>
    <name evidence="3" type="ORF">BSTOLATCC_MIC53363</name>
</gene>
<accession>A0AAU9K6M2</accession>
<protein>
    <submittedName>
        <fullName evidence="3">Uncharacterized protein</fullName>
    </submittedName>
</protein>
<keyword evidence="1" id="KW-0175">Coiled coil</keyword>
<keyword evidence="4" id="KW-1185">Reference proteome</keyword>
<dbReference type="Gene3D" id="1.10.287.1490">
    <property type="match status" value="1"/>
</dbReference>
<organism evidence="3 4">
    <name type="scientific">Blepharisma stoltei</name>
    <dbReference type="NCBI Taxonomy" id="1481888"/>
    <lineage>
        <taxon>Eukaryota</taxon>
        <taxon>Sar</taxon>
        <taxon>Alveolata</taxon>
        <taxon>Ciliophora</taxon>
        <taxon>Postciliodesmatophora</taxon>
        <taxon>Heterotrichea</taxon>
        <taxon>Heterotrichida</taxon>
        <taxon>Blepharismidae</taxon>
        <taxon>Blepharisma</taxon>
    </lineage>
</organism>
<comment type="caution">
    <text evidence="3">The sequence shown here is derived from an EMBL/GenBank/DDBJ whole genome shotgun (WGS) entry which is preliminary data.</text>
</comment>
<reference evidence="3" key="1">
    <citation type="submission" date="2021-09" db="EMBL/GenBank/DDBJ databases">
        <authorList>
            <consortium name="AG Swart"/>
            <person name="Singh M."/>
            <person name="Singh A."/>
            <person name="Seah K."/>
            <person name="Emmerich C."/>
        </authorList>
    </citation>
    <scope>NUCLEOTIDE SEQUENCE</scope>
    <source>
        <strain evidence="3">ATCC30299</strain>
    </source>
</reference>
<name>A0AAU9K6M2_9CILI</name>
<feature type="region of interest" description="Disordered" evidence="2">
    <location>
        <begin position="419"/>
        <end position="460"/>
    </location>
</feature>
<evidence type="ECO:0000313" key="3">
    <source>
        <dbReference type="EMBL" id="CAG9331288.1"/>
    </source>
</evidence>
<feature type="compositionally biased region" description="Basic and acidic residues" evidence="2">
    <location>
        <begin position="441"/>
        <end position="453"/>
    </location>
</feature>
<dbReference type="EMBL" id="CAJZBQ010000053">
    <property type="protein sequence ID" value="CAG9331288.1"/>
    <property type="molecule type" value="Genomic_DNA"/>
</dbReference>
<feature type="region of interest" description="Disordered" evidence="2">
    <location>
        <begin position="373"/>
        <end position="398"/>
    </location>
</feature>
<proteinExistence type="predicted"/>
<sequence>MQLIGLLLPIVFAADTLNLLQRENEQLRNANSILHKQLVQLAQVSDSSDLIEADFAYNKAKIQAILDGYWAESDEAVRLALAEEIENYLKSLVEDLNLMGGFSEGIQSADLEDLIVALSSYIESTKEALEHEEFNKAYSDLKLALDRKEETLRKLQLENAKLTGKLDSVQAELEQTSQQYEHDKIKLDDVKNELDEVRKDQEARLETLKQTMKSEEQVSRTKEINDFKIIQESNDNLIAQLQDQSAEQSLKIEQLSVDKSNLIAKLRLLNNTIDRMESELQARSAQLKAAEEKFEEFRKQVEYDTNDEIKSLRNSEQALKKEAKDLQEKQIELLESITNCTKELDHLQLLKRQKDNKIKELELELSEAENRIEHAKTARSQEIEGYKQDLESSEESLNDLQRQLDDALTKIAAQNSQIRELSDSLSESEYKNKRNSPPPIEEPKERKEPKESFYEAPQDSTYYSYSSTLRGFSLPIIN</sequence>
<dbReference type="Proteomes" id="UP001162131">
    <property type="component" value="Unassembled WGS sequence"/>
</dbReference>
<feature type="coiled-coil region" evidence="1">
    <location>
        <begin position="10"/>
        <end position="37"/>
    </location>
</feature>